<dbReference type="RefSeq" id="WP_115641573.1">
    <property type="nucleotide sequence ID" value="NZ_UFWZ01000001.1"/>
</dbReference>
<dbReference type="PANTHER" id="PTHR42743">
    <property type="entry name" value="AMINO-ACID AMINOTRANSFERASE"/>
    <property type="match status" value="1"/>
</dbReference>
<name>A0A381JB64_9CLOT</name>
<dbReference type="InterPro" id="IPR050571">
    <property type="entry name" value="Class-IV_PLP-Dep_Aminotrnsfr"/>
</dbReference>
<comment type="cofactor">
    <cofactor evidence="1 5">
        <name>pyridoxal 5'-phosphate</name>
        <dbReference type="ChEBI" id="CHEBI:597326"/>
    </cofactor>
</comment>
<gene>
    <name evidence="6" type="primary">pabC_2</name>
    <name evidence="6" type="ORF">NCTC9836_01975</name>
</gene>
<dbReference type="FunFam" id="3.20.10.10:FF:000002">
    <property type="entry name" value="D-alanine aminotransferase"/>
    <property type="match status" value="1"/>
</dbReference>
<dbReference type="Gene3D" id="3.20.10.10">
    <property type="entry name" value="D-amino Acid Aminotransferase, subunit A, domain 2"/>
    <property type="match status" value="1"/>
</dbReference>
<evidence type="ECO:0000313" key="7">
    <source>
        <dbReference type="Proteomes" id="UP000254664"/>
    </source>
</evidence>
<dbReference type="InterPro" id="IPR036038">
    <property type="entry name" value="Aminotransferase-like"/>
</dbReference>
<dbReference type="GO" id="GO:0005829">
    <property type="term" value="C:cytosol"/>
    <property type="evidence" value="ECO:0007669"/>
    <property type="project" value="TreeGrafter"/>
</dbReference>
<evidence type="ECO:0000256" key="3">
    <source>
        <dbReference type="ARBA" id="ARBA00022898"/>
    </source>
</evidence>
<keyword evidence="3 5" id="KW-0663">Pyridoxal phosphate</keyword>
<dbReference type="OrthoDB" id="9805628at2"/>
<dbReference type="GO" id="GO:0008652">
    <property type="term" value="P:amino acid biosynthetic process"/>
    <property type="evidence" value="ECO:0007669"/>
    <property type="project" value="UniProtKB-ARBA"/>
</dbReference>
<dbReference type="EC" id="4.1.3.38" evidence="6"/>
<dbReference type="PANTHER" id="PTHR42743:SF11">
    <property type="entry name" value="AMINODEOXYCHORISMATE LYASE"/>
    <property type="match status" value="1"/>
</dbReference>
<dbReference type="InterPro" id="IPR043132">
    <property type="entry name" value="BCAT-like_C"/>
</dbReference>
<evidence type="ECO:0000256" key="1">
    <source>
        <dbReference type="ARBA" id="ARBA00001933"/>
    </source>
</evidence>
<dbReference type="Pfam" id="PF01063">
    <property type="entry name" value="Aminotran_4"/>
    <property type="match status" value="1"/>
</dbReference>
<reference evidence="6 7" key="1">
    <citation type="submission" date="2018-06" db="EMBL/GenBank/DDBJ databases">
        <authorList>
            <consortium name="Pathogen Informatics"/>
            <person name="Doyle S."/>
        </authorList>
    </citation>
    <scope>NUCLEOTIDE SEQUENCE [LARGE SCALE GENOMIC DNA]</scope>
    <source>
        <strain evidence="6 7">NCTC9836</strain>
    </source>
</reference>
<evidence type="ECO:0000256" key="5">
    <source>
        <dbReference type="RuleBase" id="RU004516"/>
    </source>
</evidence>
<dbReference type="CDD" id="cd00449">
    <property type="entry name" value="PLPDE_IV"/>
    <property type="match status" value="1"/>
</dbReference>
<dbReference type="EMBL" id="UFWZ01000001">
    <property type="protein sequence ID" value="SUY47637.1"/>
    <property type="molecule type" value="Genomic_DNA"/>
</dbReference>
<dbReference type="InterPro" id="IPR018300">
    <property type="entry name" value="Aminotrans_IV_CS"/>
</dbReference>
<keyword evidence="7" id="KW-1185">Reference proteome</keyword>
<dbReference type="Gene3D" id="3.30.470.10">
    <property type="match status" value="1"/>
</dbReference>
<dbReference type="GO" id="GO:0008696">
    <property type="term" value="F:4-amino-4-deoxychorismate lyase activity"/>
    <property type="evidence" value="ECO:0007669"/>
    <property type="project" value="UniProtKB-EC"/>
</dbReference>
<dbReference type="SUPFAM" id="SSF56752">
    <property type="entry name" value="D-aminoacid aminotransferase-like PLP-dependent enzymes"/>
    <property type="match status" value="1"/>
</dbReference>
<dbReference type="InterPro" id="IPR043131">
    <property type="entry name" value="BCAT-like_N"/>
</dbReference>
<proteinExistence type="inferred from homology"/>
<evidence type="ECO:0000256" key="4">
    <source>
        <dbReference type="RuleBase" id="RU004106"/>
    </source>
</evidence>
<comment type="similarity">
    <text evidence="2 4">Belongs to the class-IV pyridoxal-phosphate-dependent aminotransferase family.</text>
</comment>
<dbReference type="InterPro" id="IPR001544">
    <property type="entry name" value="Aminotrans_IV"/>
</dbReference>
<evidence type="ECO:0000256" key="2">
    <source>
        <dbReference type="ARBA" id="ARBA00009320"/>
    </source>
</evidence>
<keyword evidence="6" id="KW-0456">Lyase</keyword>
<sequence>MILLNGNRVEDEKVILDSGLYFGRGLFETMIVCNAPLFLEDHLDRINNGLFIIGIYKQITKNEVLEAVKKLQCNNCVLKLVVTENNTLFTSRKNDYTKERYKNGFKVKISCVKRNEFSQITYLKSLNYLEITLEHEKCINEGYNEVLFFNTEGNLAEGSISNVFFVKNKKIYTPSTECGLLEGIVRKFIINNFDVVEGKFRRSDLMSADSVFLTNSIMGVMKVSNIYKTSFNECSIINNIKEAYQEQLKKY</sequence>
<dbReference type="Proteomes" id="UP000254664">
    <property type="component" value="Unassembled WGS sequence"/>
</dbReference>
<dbReference type="PROSITE" id="PS00770">
    <property type="entry name" value="AA_TRANSFER_CLASS_4"/>
    <property type="match status" value="1"/>
</dbReference>
<dbReference type="AlphaFoldDB" id="A0A381JB64"/>
<accession>A0A381JB64</accession>
<evidence type="ECO:0000313" key="6">
    <source>
        <dbReference type="EMBL" id="SUY47637.1"/>
    </source>
</evidence>
<dbReference type="GO" id="GO:0046394">
    <property type="term" value="P:carboxylic acid biosynthetic process"/>
    <property type="evidence" value="ECO:0007669"/>
    <property type="project" value="UniProtKB-ARBA"/>
</dbReference>
<protein>
    <submittedName>
        <fullName evidence="6">4-amino-4-deoxychorismate lyase</fullName>
        <ecNumber evidence="6">4.1.3.38</ecNumber>
    </submittedName>
</protein>
<organism evidence="6 7">
    <name type="scientific">Clostridium putrefaciens</name>
    <dbReference type="NCBI Taxonomy" id="99675"/>
    <lineage>
        <taxon>Bacteria</taxon>
        <taxon>Bacillati</taxon>
        <taxon>Bacillota</taxon>
        <taxon>Clostridia</taxon>
        <taxon>Eubacteriales</taxon>
        <taxon>Clostridiaceae</taxon>
        <taxon>Clostridium</taxon>
    </lineage>
</organism>